<feature type="compositionally biased region" description="Polar residues" evidence="1">
    <location>
        <begin position="1"/>
        <end position="16"/>
    </location>
</feature>
<evidence type="ECO:0000313" key="2">
    <source>
        <dbReference type="EMBL" id="KAL3860758.1"/>
    </source>
</evidence>
<accession>A0ABD3VJQ0</accession>
<proteinExistence type="predicted"/>
<sequence>MSEPESTPRPTTSKPNSLPLANHETYYHIRETEKRSSRKFRTTAYKYTVKFKDFKSNVPLEKAESFITELWDSLLTTLKRQCHAKDDDRLRLSIEHDALKSPVWIEFSTPEELTAFKVIDKIQHVQQSNDEFDITDGKATLSMTHVSHPQGTGRKKS</sequence>
<dbReference type="AlphaFoldDB" id="A0ABD3VJQ0"/>
<reference evidence="2 3" key="1">
    <citation type="submission" date="2024-11" db="EMBL/GenBank/DDBJ databases">
        <title>Chromosome-level genome assembly of the freshwater bivalve Anodonta woodiana.</title>
        <authorList>
            <person name="Chen X."/>
        </authorList>
    </citation>
    <scope>NUCLEOTIDE SEQUENCE [LARGE SCALE GENOMIC DNA]</scope>
    <source>
        <strain evidence="2">MN2024</strain>
        <tissue evidence="2">Gills</tissue>
    </source>
</reference>
<dbReference type="EMBL" id="JBJQND010000012">
    <property type="protein sequence ID" value="KAL3860758.1"/>
    <property type="molecule type" value="Genomic_DNA"/>
</dbReference>
<evidence type="ECO:0000256" key="1">
    <source>
        <dbReference type="SAM" id="MobiDB-lite"/>
    </source>
</evidence>
<gene>
    <name evidence="2" type="ORF">ACJMK2_010831</name>
</gene>
<organism evidence="2 3">
    <name type="scientific">Sinanodonta woodiana</name>
    <name type="common">Chinese pond mussel</name>
    <name type="synonym">Anodonta woodiana</name>
    <dbReference type="NCBI Taxonomy" id="1069815"/>
    <lineage>
        <taxon>Eukaryota</taxon>
        <taxon>Metazoa</taxon>
        <taxon>Spiralia</taxon>
        <taxon>Lophotrochozoa</taxon>
        <taxon>Mollusca</taxon>
        <taxon>Bivalvia</taxon>
        <taxon>Autobranchia</taxon>
        <taxon>Heteroconchia</taxon>
        <taxon>Palaeoheterodonta</taxon>
        <taxon>Unionida</taxon>
        <taxon>Unionoidea</taxon>
        <taxon>Unionidae</taxon>
        <taxon>Unioninae</taxon>
        <taxon>Sinanodonta</taxon>
    </lineage>
</organism>
<feature type="region of interest" description="Disordered" evidence="1">
    <location>
        <begin position="1"/>
        <end position="23"/>
    </location>
</feature>
<evidence type="ECO:0000313" key="3">
    <source>
        <dbReference type="Proteomes" id="UP001634394"/>
    </source>
</evidence>
<name>A0ABD3VJQ0_SINWO</name>
<protein>
    <submittedName>
        <fullName evidence="2">Uncharacterized protein</fullName>
    </submittedName>
</protein>
<keyword evidence="3" id="KW-1185">Reference proteome</keyword>
<comment type="caution">
    <text evidence="2">The sequence shown here is derived from an EMBL/GenBank/DDBJ whole genome shotgun (WGS) entry which is preliminary data.</text>
</comment>
<dbReference type="Proteomes" id="UP001634394">
    <property type="component" value="Unassembled WGS sequence"/>
</dbReference>